<evidence type="ECO:0000256" key="4">
    <source>
        <dbReference type="PIRSR" id="PIRSR603782-2"/>
    </source>
</evidence>
<dbReference type="EMBL" id="AP014936">
    <property type="protein sequence ID" value="BAU46825.1"/>
    <property type="molecule type" value="Genomic_DNA"/>
</dbReference>
<dbReference type="KEGG" id="sva:SVA_0243"/>
<feature type="disulfide bond" description="Redox-active" evidence="4">
    <location>
        <begin position="79"/>
        <end position="83"/>
    </location>
</feature>
<feature type="domain" description="Thioredoxin" evidence="5">
    <location>
        <begin position="41"/>
        <end position="201"/>
    </location>
</feature>
<dbReference type="SUPFAM" id="SSF52833">
    <property type="entry name" value="Thioredoxin-like"/>
    <property type="match status" value="1"/>
</dbReference>
<dbReference type="CDD" id="cd02968">
    <property type="entry name" value="SCO"/>
    <property type="match status" value="1"/>
</dbReference>
<dbReference type="PANTHER" id="PTHR12151">
    <property type="entry name" value="ELECTRON TRANSPORT PROTIN SCO1/SENC FAMILY MEMBER"/>
    <property type="match status" value="1"/>
</dbReference>
<keyword evidence="3" id="KW-0479">Metal-binding</keyword>
<dbReference type="PROSITE" id="PS51352">
    <property type="entry name" value="THIOREDOXIN_2"/>
    <property type="match status" value="1"/>
</dbReference>
<evidence type="ECO:0000313" key="6">
    <source>
        <dbReference type="EMBL" id="BAU46825.1"/>
    </source>
</evidence>
<evidence type="ECO:0000256" key="2">
    <source>
        <dbReference type="ARBA" id="ARBA00023008"/>
    </source>
</evidence>
<dbReference type="GO" id="GO:0046872">
    <property type="term" value="F:metal ion binding"/>
    <property type="evidence" value="ECO:0007669"/>
    <property type="project" value="UniProtKB-KW"/>
</dbReference>
<dbReference type="InterPro" id="IPR013766">
    <property type="entry name" value="Thioredoxin_domain"/>
</dbReference>
<name>A0A1B4V0T5_9GAMM</name>
<proteinExistence type="inferred from homology"/>
<feature type="binding site" evidence="3">
    <location>
        <position position="83"/>
    </location>
    <ligand>
        <name>Cu cation</name>
        <dbReference type="ChEBI" id="CHEBI:23378"/>
    </ligand>
</feature>
<dbReference type="PANTHER" id="PTHR12151:SF25">
    <property type="entry name" value="LINALOOL DEHYDRATASE_ISOMERASE DOMAIN-CONTAINING PROTEIN"/>
    <property type="match status" value="1"/>
</dbReference>
<feature type="binding site" evidence="3">
    <location>
        <position position="166"/>
    </location>
    <ligand>
        <name>Cu cation</name>
        <dbReference type="ChEBI" id="CHEBI:23378"/>
    </ligand>
</feature>
<evidence type="ECO:0000256" key="3">
    <source>
        <dbReference type="PIRSR" id="PIRSR603782-1"/>
    </source>
</evidence>
<dbReference type="Gene3D" id="3.40.30.10">
    <property type="entry name" value="Glutaredoxin"/>
    <property type="match status" value="1"/>
</dbReference>
<keyword evidence="7" id="KW-1185">Reference proteome</keyword>
<dbReference type="InterPro" id="IPR036249">
    <property type="entry name" value="Thioredoxin-like_sf"/>
</dbReference>
<reference evidence="6 7" key="1">
    <citation type="submission" date="2015-08" db="EMBL/GenBank/DDBJ databases">
        <title>Complete genome sequence of Sulfurifustis variabilis.</title>
        <authorList>
            <person name="Miura A."/>
            <person name="Kojima H."/>
            <person name="Fukui M."/>
        </authorList>
    </citation>
    <scope>NUCLEOTIDE SEQUENCE [LARGE SCALE GENOMIC DNA]</scope>
    <source>
        <strain evidence="7">skN76</strain>
    </source>
</reference>
<organism evidence="6 7">
    <name type="scientific">Sulfurifustis variabilis</name>
    <dbReference type="NCBI Taxonomy" id="1675686"/>
    <lineage>
        <taxon>Bacteria</taxon>
        <taxon>Pseudomonadati</taxon>
        <taxon>Pseudomonadota</taxon>
        <taxon>Gammaproteobacteria</taxon>
        <taxon>Acidiferrobacterales</taxon>
        <taxon>Acidiferrobacteraceae</taxon>
        <taxon>Sulfurifustis</taxon>
    </lineage>
</organism>
<accession>A0A1B4V0T5</accession>
<dbReference type="AlphaFoldDB" id="A0A1B4V0T5"/>
<dbReference type="Pfam" id="PF02630">
    <property type="entry name" value="SCO1-SenC"/>
    <property type="match status" value="1"/>
</dbReference>
<keyword evidence="2 3" id="KW-0186">Copper</keyword>
<evidence type="ECO:0000313" key="7">
    <source>
        <dbReference type="Proteomes" id="UP000218899"/>
    </source>
</evidence>
<evidence type="ECO:0000259" key="5">
    <source>
        <dbReference type="PROSITE" id="PS51352"/>
    </source>
</evidence>
<dbReference type="RefSeq" id="WP_169923916.1">
    <property type="nucleotide sequence ID" value="NZ_AP014936.1"/>
</dbReference>
<dbReference type="Proteomes" id="UP000218899">
    <property type="component" value="Chromosome"/>
</dbReference>
<comment type="similarity">
    <text evidence="1">Belongs to the SCO1/2 family.</text>
</comment>
<protein>
    <submittedName>
        <fullName evidence="6">Electron transporter SenC</fullName>
    </submittedName>
</protein>
<evidence type="ECO:0000256" key="1">
    <source>
        <dbReference type="ARBA" id="ARBA00010996"/>
    </source>
</evidence>
<sequence>MSKRFLPFIWLLLTVAAIGAGVGVNQWLGARAPASRDYHAYEPPLPLPEFMLTDHAGQLFDRSRFAGRWSFVFFGYTHCPDVCPAAMTLFQQLQRKLGPDAPVQYVLVSVDPERDTPAHLGAYVRHFSPAFVGATGPHAEIARLTGPLGVHYARGPERDGLYEVEHSSAIFLVGPDARLRAVFTAPQDVAKMAAGFARLKGA</sequence>
<gene>
    <name evidence="6" type="ORF">SVA_0243</name>
</gene>
<keyword evidence="4" id="KW-1015">Disulfide bond</keyword>
<feature type="binding site" evidence="3">
    <location>
        <position position="79"/>
    </location>
    <ligand>
        <name>Cu cation</name>
        <dbReference type="ChEBI" id="CHEBI:23378"/>
    </ligand>
</feature>
<dbReference type="InterPro" id="IPR003782">
    <property type="entry name" value="SCO1/SenC"/>
</dbReference>